<evidence type="ECO:0000313" key="3">
    <source>
        <dbReference type="Proteomes" id="UP000663860"/>
    </source>
</evidence>
<evidence type="ECO:0000313" key="1">
    <source>
        <dbReference type="EMBL" id="CAF1119674.1"/>
    </source>
</evidence>
<dbReference type="OrthoDB" id="10066880at2759"/>
<accession>A0A814QHB7</accession>
<evidence type="ECO:0000313" key="2">
    <source>
        <dbReference type="EMBL" id="CAF1188755.1"/>
    </source>
</evidence>
<dbReference type="Proteomes" id="UP000663891">
    <property type="component" value="Unassembled WGS sequence"/>
</dbReference>
<dbReference type="AlphaFoldDB" id="A0A814QHB7"/>
<sequence>MERTTNNENSISTSEATLLITTTSAITSTVKNYQSTIITQTNNQTTISNTLTDITIFSTENTISNITSALDTLIPIFSCDSSDHLCFQDAELIITNGAQFTSSDLSQQPRASLSDAASVIKPTANNHTCKLPYQLSTDNSTNKSSWDMWFCYNNTCLTDNENFSTCALGNYGLISIESGETNKTISSVISENMITRDFVGGEQCLLYYYYITLDDDIDYGQQLSVSIRSDNTSDSEIEIDRLSIVDMKENRWNQRNVTFN</sequence>
<comment type="caution">
    <text evidence="1">The sequence shown here is derived from an EMBL/GenBank/DDBJ whole genome shotgun (WGS) entry which is preliminary data.</text>
</comment>
<dbReference type="EMBL" id="CAJNOE010000285">
    <property type="protein sequence ID" value="CAF1119674.1"/>
    <property type="molecule type" value="Genomic_DNA"/>
</dbReference>
<organism evidence="1 3">
    <name type="scientific">Adineta steineri</name>
    <dbReference type="NCBI Taxonomy" id="433720"/>
    <lineage>
        <taxon>Eukaryota</taxon>
        <taxon>Metazoa</taxon>
        <taxon>Spiralia</taxon>
        <taxon>Gnathifera</taxon>
        <taxon>Rotifera</taxon>
        <taxon>Eurotatoria</taxon>
        <taxon>Bdelloidea</taxon>
        <taxon>Adinetida</taxon>
        <taxon>Adinetidae</taxon>
        <taxon>Adineta</taxon>
    </lineage>
</organism>
<dbReference type="Proteomes" id="UP000663860">
    <property type="component" value="Unassembled WGS sequence"/>
</dbReference>
<proteinExistence type="predicted"/>
<reference evidence="1" key="1">
    <citation type="submission" date="2021-02" db="EMBL/GenBank/DDBJ databases">
        <authorList>
            <person name="Nowell W R."/>
        </authorList>
    </citation>
    <scope>NUCLEOTIDE SEQUENCE</scope>
</reference>
<dbReference type="EMBL" id="CAJNON010000312">
    <property type="protein sequence ID" value="CAF1188755.1"/>
    <property type="molecule type" value="Genomic_DNA"/>
</dbReference>
<name>A0A814QHB7_9BILA</name>
<gene>
    <name evidence="1" type="ORF">IZO911_LOCUS24069</name>
    <name evidence="2" type="ORF">VCS650_LOCUS24926</name>
</gene>
<protein>
    <submittedName>
        <fullName evidence="1">Uncharacterized protein</fullName>
    </submittedName>
</protein>